<evidence type="ECO:0000259" key="1">
    <source>
        <dbReference type="Pfam" id="PF07746"/>
    </source>
</evidence>
<dbReference type="EMBL" id="JAHOPB010000001">
    <property type="protein sequence ID" value="MBU8874997.1"/>
    <property type="molecule type" value="Genomic_DNA"/>
</dbReference>
<gene>
    <name evidence="2" type="ORF">KQ910_14565</name>
</gene>
<evidence type="ECO:0000313" key="2">
    <source>
        <dbReference type="EMBL" id="MBU8874997.1"/>
    </source>
</evidence>
<organism evidence="2 3">
    <name type="scientific">Reyranella humidisoli</name>
    <dbReference type="NCBI Taxonomy" id="2849149"/>
    <lineage>
        <taxon>Bacteria</taxon>
        <taxon>Pseudomonadati</taxon>
        <taxon>Pseudomonadota</taxon>
        <taxon>Alphaproteobacteria</taxon>
        <taxon>Hyphomicrobiales</taxon>
        <taxon>Reyranellaceae</taxon>
        <taxon>Reyranella</taxon>
    </lineage>
</organism>
<evidence type="ECO:0000313" key="3">
    <source>
        <dbReference type="Proteomes" id="UP000727907"/>
    </source>
</evidence>
<reference evidence="2 3" key="1">
    <citation type="submission" date="2021-06" db="EMBL/GenBank/DDBJ databases">
        <authorList>
            <person name="Lee D.H."/>
        </authorList>
    </citation>
    <scope>NUCLEOTIDE SEQUENCE [LARGE SCALE GENOMIC DNA]</scope>
    <source>
        <strain evidence="2 3">MMS21-HV4-11</strain>
    </source>
</reference>
<dbReference type="Pfam" id="PF07746">
    <property type="entry name" value="LigA"/>
    <property type="match status" value="1"/>
</dbReference>
<protein>
    <recommendedName>
        <fullName evidence="1">Extradiol ring-cleavage dioxygenase LigAB LigA subunit domain-containing protein</fullName>
    </recommendedName>
</protein>
<proteinExistence type="predicted"/>
<feature type="domain" description="Extradiol ring-cleavage dioxygenase LigAB LigA subunit" evidence="1">
    <location>
        <begin position="7"/>
        <end position="80"/>
    </location>
</feature>
<dbReference type="Proteomes" id="UP000727907">
    <property type="component" value="Unassembled WGS sequence"/>
</dbReference>
<sequence>MSLYQVQKLIYRLNRDPRAQQRYAEERDAVLGEYDLTPEETGALVKPDIGLLYVLGVNGQLLMHFAALHRIDWPDYLERMRQGLKDHGPVREGVYAATGYEGVEAHDARLKAERETR</sequence>
<dbReference type="RefSeq" id="WP_216961534.1">
    <property type="nucleotide sequence ID" value="NZ_JAHOPB010000001.1"/>
</dbReference>
<name>A0ABS6IML1_9HYPH</name>
<dbReference type="CDD" id="cd07321">
    <property type="entry name" value="Extradiol_Dioxygenase_3A_like"/>
    <property type="match status" value="1"/>
</dbReference>
<accession>A0ABS6IML1</accession>
<keyword evidence="3" id="KW-1185">Reference proteome</keyword>
<comment type="caution">
    <text evidence="2">The sequence shown here is derived from an EMBL/GenBank/DDBJ whole genome shotgun (WGS) entry which is preliminary data.</text>
</comment>
<dbReference type="InterPro" id="IPR011986">
    <property type="entry name" value="Xdiol_dOase_LigA"/>
</dbReference>